<keyword evidence="5" id="KW-0326">Glycosidase</keyword>
<name>A0A9D1X282_9FIRM</name>
<dbReference type="Pfam" id="PF00933">
    <property type="entry name" value="Glyco_hydro_3"/>
    <property type="match status" value="1"/>
</dbReference>
<evidence type="ECO:0000256" key="3">
    <source>
        <dbReference type="ARBA" id="ARBA00012663"/>
    </source>
</evidence>
<comment type="catalytic activity">
    <reaction evidence="1">
        <text>Hydrolysis of terminal non-reducing N-acetyl-D-hexosamine residues in N-acetyl-beta-D-hexosaminides.</text>
        <dbReference type="EC" id="3.2.1.52"/>
    </reaction>
</comment>
<comment type="caution">
    <text evidence="7">The sequence shown here is derived from an EMBL/GenBank/DDBJ whole genome shotgun (WGS) entry which is preliminary data.</text>
</comment>
<evidence type="ECO:0000256" key="5">
    <source>
        <dbReference type="ARBA" id="ARBA00023295"/>
    </source>
</evidence>
<dbReference type="EMBL" id="DXEQ01000030">
    <property type="protein sequence ID" value="HIX71603.1"/>
    <property type="molecule type" value="Genomic_DNA"/>
</dbReference>
<accession>A0A9D1X282</accession>
<dbReference type="EC" id="3.2.1.52" evidence="3"/>
<dbReference type="PROSITE" id="PS51257">
    <property type="entry name" value="PROKAR_LIPOPROTEIN"/>
    <property type="match status" value="1"/>
</dbReference>
<dbReference type="InterPro" id="IPR001764">
    <property type="entry name" value="Glyco_hydro_3_N"/>
</dbReference>
<sequence length="420" mass="45584">MKEHKRIRILLCCMLLVVLLTAGGCGRALGERVKGMEESTSILEADPESLDDITMEGLVSEALGQMTLEQKIGQLFIVSTDSLDFNAETKMTKKMRKNIEKYQPGGVIFFSFNFTDSEKVKDNRKATKRFVRKMQKNSQIPLFISVDEEGGSVSRIANSDGMGTTKFPSMTEIGATGDAANAYNVGSTIGREIAELGFNLDFAPVADLSTNASNTEIGSRSFGSDPALVSDMVSEEVRGLQENGVSSCVKHFPGQGESGDDTHKGFVNLDVTIDRLREVEFLPFQAGIDAGADLVMMSHVAVRNVTQNEVPASLSSLMVTDILREELQFDGVVITDAMNMKVITKFYDAGEAAVMAIQAGNDMVLMPDDFVSAYEGVLEAVEDGTLTQSQIDEAVSRILTVKIRRGILPLSSPIFADVVQ</sequence>
<gene>
    <name evidence="7" type="ORF">H9849_01140</name>
</gene>
<dbReference type="PRINTS" id="PR00133">
    <property type="entry name" value="GLHYDRLASE3"/>
</dbReference>
<dbReference type="GO" id="GO:0004563">
    <property type="term" value="F:beta-N-acetylhexosaminidase activity"/>
    <property type="evidence" value="ECO:0007669"/>
    <property type="project" value="UniProtKB-EC"/>
</dbReference>
<dbReference type="PANTHER" id="PTHR30480:SF13">
    <property type="entry name" value="BETA-HEXOSAMINIDASE"/>
    <property type="match status" value="1"/>
</dbReference>
<dbReference type="GO" id="GO:0005975">
    <property type="term" value="P:carbohydrate metabolic process"/>
    <property type="evidence" value="ECO:0007669"/>
    <property type="project" value="InterPro"/>
</dbReference>
<reference evidence="7" key="1">
    <citation type="journal article" date="2021" name="PeerJ">
        <title>Extensive microbial diversity within the chicken gut microbiome revealed by metagenomics and culture.</title>
        <authorList>
            <person name="Gilroy R."/>
            <person name="Ravi A."/>
            <person name="Getino M."/>
            <person name="Pursley I."/>
            <person name="Horton D.L."/>
            <person name="Alikhan N.F."/>
            <person name="Baker D."/>
            <person name="Gharbi K."/>
            <person name="Hall N."/>
            <person name="Watson M."/>
            <person name="Adriaenssens E.M."/>
            <person name="Foster-Nyarko E."/>
            <person name="Jarju S."/>
            <person name="Secka A."/>
            <person name="Antonio M."/>
            <person name="Oren A."/>
            <person name="Chaudhuri R.R."/>
            <person name="La Ragione R."/>
            <person name="Hildebrand F."/>
            <person name="Pallen M.J."/>
        </authorList>
    </citation>
    <scope>NUCLEOTIDE SEQUENCE</scope>
    <source>
        <strain evidence="7">ChiSxjej3B15-1167</strain>
    </source>
</reference>
<dbReference type="InterPro" id="IPR017853">
    <property type="entry name" value="GH"/>
</dbReference>
<dbReference type="InterPro" id="IPR036962">
    <property type="entry name" value="Glyco_hydro_3_N_sf"/>
</dbReference>
<dbReference type="SUPFAM" id="SSF51445">
    <property type="entry name" value="(Trans)glycosidases"/>
    <property type="match status" value="1"/>
</dbReference>
<dbReference type="Proteomes" id="UP000886805">
    <property type="component" value="Unassembled WGS sequence"/>
</dbReference>
<reference evidence="7" key="2">
    <citation type="submission" date="2021-04" db="EMBL/GenBank/DDBJ databases">
        <authorList>
            <person name="Gilroy R."/>
        </authorList>
    </citation>
    <scope>NUCLEOTIDE SEQUENCE</scope>
    <source>
        <strain evidence="7">ChiSxjej3B15-1167</strain>
    </source>
</reference>
<feature type="domain" description="Glycoside hydrolase family 3 N-terminal" evidence="6">
    <location>
        <begin position="67"/>
        <end position="401"/>
    </location>
</feature>
<dbReference type="GO" id="GO:0009254">
    <property type="term" value="P:peptidoglycan turnover"/>
    <property type="evidence" value="ECO:0007669"/>
    <property type="project" value="TreeGrafter"/>
</dbReference>
<keyword evidence="4 7" id="KW-0378">Hydrolase</keyword>
<evidence type="ECO:0000256" key="2">
    <source>
        <dbReference type="ARBA" id="ARBA00005336"/>
    </source>
</evidence>
<dbReference type="PANTHER" id="PTHR30480">
    <property type="entry name" value="BETA-HEXOSAMINIDASE-RELATED"/>
    <property type="match status" value="1"/>
</dbReference>
<evidence type="ECO:0000256" key="1">
    <source>
        <dbReference type="ARBA" id="ARBA00001231"/>
    </source>
</evidence>
<evidence type="ECO:0000256" key="4">
    <source>
        <dbReference type="ARBA" id="ARBA00022801"/>
    </source>
</evidence>
<organism evidence="7 8">
    <name type="scientific">Candidatus Anaerobutyricum stercoripullorum</name>
    <dbReference type="NCBI Taxonomy" id="2838456"/>
    <lineage>
        <taxon>Bacteria</taxon>
        <taxon>Bacillati</taxon>
        <taxon>Bacillota</taxon>
        <taxon>Clostridia</taxon>
        <taxon>Lachnospirales</taxon>
        <taxon>Lachnospiraceae</taxon>
        <taxon>Anaerobutyricum</taxon>
    </lineage>
</organism>
<evidence type="ECO:0000313" key="7">
    <source>
        <dbReference type="EMBL" id="HIX71603.1"/>
    </source>
</evidence>
<dbReference type="PROSITE" id="PS00775">
    <property type="entry name" value="GLYCOSYL_HYDROL_F3"/>
    <property type="match status" value="1"/>
</dbReference>
<comment type="similarity">
    <text evidence="2">Belongs to the glycosyl hydrolase 3 family.</text>
</comment>
<dbReference type="InterPro" id="IPR019800">
    <property type="entry name" value="Glyco_hydro_3_AS"/>
</dbReference>
<evidence type="ECO:0000259" key="6">
    <source>
        <dbReference type="Pfam" id="PF00933"/>
    </source>
</evidence>
<dbReference type="Gene3D" id="3.20.20.300">
    <property type="entry name" value="Glycoside hydrolase, family 3, N-terminal domain"/>
    <property type="match status" value="1"/>
</dbReference>
<dbReference type="AlphaFoldDB" id="A0A9D1X282"/>
<dbReference type="InterPro" id="IPR050226">
    <property type="entry name" value="NagZ_Beta-hexosaminidase"/>
</dbReference>
<evidence type="ECO:0000313" key="8">
    <source>
        <dbReference type="Proteomes" id="UP000886805"/>
    </source>
</evidence>
<protein>
    <recommendedName>
        <fullName evidence="3">beta-N-acetylhexosaminidase</fullName>
        <ecNumber evidence="3">3.2.1.52</ecNumber>
    </recommendedName>
</protein>
<proteinExistence type="inferred from homology"/>